<feature type="compositionally biased region" description="Basic and acidic residues" evidence="5">
    <location>
        <begin position="1235"/>
        <end position="1262"/>
    </location>
</feature>
<feature type="domain" description="THO complex subunitTHOC2 N-terminal" evidence="7">
    <location>
        <begin position="570"/>
        <end position="646"/>
    </location>
</feature>
<accession>A0A8S1QTN2</accession>
<dbReference type="OrthoDB" id="29024at2759"/>
<keyword evidence="4" id="KW-0539">Nucleus</keyword>
<dbReference type="Pfam" id="PF11732">
    <property type="entry name" value="Thoc2"/>
    <property type="match status" value="1"/>
</dbReference>
<comment type="similarity">
    <text evidence="2">Belongs to the THOC2 family.</text>
</comment>
<evidence type="ECO:0000256" key="4">
    <source>
        <dbReference type="ARBA" id="ARBA00023242"/>
    </source>
</evidence>
<comment type="caution">
    <text evidence="9">The sequence shown here is derived from an EMBL/GenBank/DDBJ whole genome shotgun (WGS) entry which is preliminary data.</text>
</comment>
<dbReference type="InterPro" id="IPR021726">
    <property type="entry name" value="THO_THOC2_N"/>
</dbReference>
<evidence type="ECO:0000256" key="3">
    <source>
        <dbReference type="ARBA" id="ARBA00019596"/>
    </source>
</evidence>
<evidence type="ECO:0000256" key="2">
    <source>
        <dbReference type="ARBA" id="ARBA00007857"/>
    </source>
</evidence>
<feature type="domain" description="THO complex subunit 2 N-terminal" evidence="8">
    <location>
        <begin position="33"/>
        <end position="413"/>
    </location>
</feature>
<keyword evidence="10" id="KW-1185">Reference proteome</keyword>
<name>A0A8S1QTN2_9CILI</name>
<feature type="domain" description="THO complex subunitTHOC2 C-terminal" evidence="6">
    <location>
        <begin position="915"/>
        <end position="1192"/>
    </location>
</feature>
<comment type="subcellular location">
    <subcellularLocation>
        <location evidence="1">Nucleus</location>
    </subcellularLocation>
</comment>
<sequence length="1282" mass="151971">MSDILVITQELINDVDRTINYFTVSDLRRKNKFIYQYLSDYYLKQKIPFEKVIQFFRNIQQNEASFTILLENLYLCTMVIQQSSDSRKLLIQLMQSLAERLTQTQKQIFFDNFDEEVLWECGFVQQDTFSQRKRKINTDINFCQNKFWSMKDENEGYCKLMVEILDASKHTDIYDEEIQQRIENIIHLIGYFDLDPDRVVDIIIQSWIEYPYSLSYVKILKQFKCISVCQFLGKRFESIVQTLSNNNNISILMTKMANAAQIMQTDQKIPDHKLIIITATALKYKLFELGNIWKYLQPNDQDFSKIFEDLAEDSYKYYKSFDQVMQIEEVRDQRNNNDQSEKLKKDLFGQQLYNQKLWLMQGLIHINAFNIFQELYKSFEGIVDFTIFLPIKRSLADLIEWMIDPLHDQFYIKTLFKSRSREQKKFVYDPNCTTAFQIKQLTVIDEDAISILNEILTIFSPYIGEYPLVFHKLCRVLINSQNPDVQPLILDHLIPALQSGDCLPIVIELWKYLGQLDFRKRFDCYSKWKDLHQFTTINQTIRAAQLTKEHIRSFFNKIDKDNKDKMMIKFAKLSHNQPMIVMNVLRRNRLDISDNNSVIVHTLGLSTPLSLDVLQFIIIQWLCDFNDESKVRDKDIECRYWFKNIAQFIASVLRKYYTTDMQGLFAYLIDVFSTDQSNPSISKNESIIKPEILILRELIEKMTGIVHIEDLTPQQIQALAGGRYIQLETTSQTNEFRRSRKSSSALEQFFWSQTINSQRILNQNNQEEVVSLAFLMLVVLCQQRSRFILNYHNQNLKPLVALYDNFTCSINQLTKCLLFQTDKPTHYAQLFPENPLERMVIDFKLPFEIAFHIVRYSYKSLYNMSEEEFQEEVENIKSIYDKIDPKVMCLNPDINNQQVPQLPLICHTYVKDILWTIINPELFAIFWLLSLDNIYVPQAIYDQQLKWLQETINKTFDSKDRQSKQQQKAFDKLQNELDNNKKRQEQFDKCLGDKKQVFSFKEADQAKENYHIKFAQCLSQVCLLPRILIDPAEAIYCAKFVQKMLTIGKPRYTYTFYVPKEIIYFTFTYLQCATEEEASNLSIFMQQLIIPYANWNDETKFKNDLKNYFDTSIEGYDREKSYIIQNIFFKIAQFIRILKNNETQVRNALIFLKRVQDIFPPTQQVAEIIKNYLQDVEKDYGHIQDIKTQIKNFHIEDKINTLPVYAPKTNVNSQNHDSKKQAPNNEKIKAVGKAVDGEHEDYNHKDHSEERRNHGNKTEVRQVPKKKKSHDKERPPKRQDKS</sequence>
<dbReference type="InterPro" id="IPR040007">
    <property type="entry name" value="Tho2"/>
</dbReference>
<dbReference type="InterPro" id="IPR032302">
    <property type="entry name" value="THOC2_N"/>
</dbReference>
<dbReference type="Proteomes" id="UP000692954">
    <property type="component" value="Unassembled WGS sequence"/>
</dbReference>
<dbReference type="EMBL" id="CAJJDN010000116">
    <property type="protein sequence ID" value="CAD8118285.1"/>
    <property type="molecule type" value="Genomic_DNA"/>
</dbReference>
<dbReference type="PANTHER" id="PTHR21597">
    <property type="entry name" value="THO2 PROTEIN"/>
    <property type="match status" value="1"/>
</dbReference>
<evidence type="ECO:0000259" key="7">
    <source>
        <dbReference type="Pfam" id="PF11732"/>
    </source>
</evidence>
<evidence type="ECO:0000259" key="6">
    <source>
        <dbReference type="Pfam" id="PF11262"/>
    </source>
</evidence>
<proteinExistence type="inferred from homology"/>
<evidence type="ECO:0000259" key="8">
    <source>
        <dbReference type="Pfam" id="PF16134"/>
    </source>
</evidence>
<organism evidence="9 10">
    <name type="scientific">Paramecium sonneborni</name>
    <dbReference type="NCBI Taxonomy" id="65129"/>
    <lineage>
        <taxon>Eukaryota</taxon>
        <taxon>Sar</taxon>
        <taxon>Alveolata</taxon>
        <taxon>Ciliophora</taxon>
        <taxon>Intramacronucleata</taxon>
        <taxon>Oligohymenophorea</taxon>
        <taxon>Peniculida</taxon>
        <taxon>Parameciidae</taxon>
        <taxon>Paramecium</taxon>
    </lineage>
</organism>
<dbReference type="PANTHER" id="PTHR21597:SF0">
    <property type="entry name" value="THO COMPLEX SUBUNIT 2"/>
    <property type="match status" value="1"/>
</dbReference>
<dbReference type="GO" id="GO:0003729">
    <property type="term" value="F:mRNA binding"/>
    <property type="evidence" value="ECO:0007669"/>
    <property type="project" value="TreeGrafter"/>
</dbReference>
<dbReference type="GO" id="GO:0000445">
    <property type="term" value="C:THO complex part of transcription export complex"/>
    <property type="evidence" value="ECO:0007669"/>
    <property type="project" value="TreeGrafter"/>
</dbReference>
<feature type="region of interest" description="Disordered" evidence="5">
    <location>
        <begin position="1207"/>
        <end position="1282"/>
    </location>
</feature>
<evidence type="ECO:0000313" key="10">
    <source>
        <dbReference type="Proteomes" id="UP000692954"/>
    </source>
</evidence>
<dbReference type="Pfam" id="PF11262">
    <property type="entry name" value="Tho2"/>
    <property type="match status" value="1"/>
</dbReference>
<feature type="compositionally biased region" description="Basic and acidic residues" evidence="5">
    <location>
        <begin position="1270"/>
        <end position="1282"/>
    </location>
</feature>
<dbReference type="GO" id="GO:0006397">
    <property type="term" value="P:mRNA processing"/>
    <property type="evidence" value="ECO:0007669"/>
    <property type="project" value="InterPro"/>
</dbReference>
<evidence type="ECO:0000313" key="9">
    <source>
        <dbReference type="EMBL" id="CAD8118285.1"/>
    </source>
</evidence>
<dbReference type="GO" id="GO:0006406">
    <property type="term" value="P:mRNA export from nucleus"/>
    <property type="evidence" value="ECO:0007669"/>
    <property type="project" value="InterPro"/>
</dbReference>
<gene>
    <name evidence="9" type="ORF">PSON_ATCC_30995.1.T1160170</name>
</gene>
<protein>
    <recommendedName>
        <fullName evidence="3">THO complex subunit 2</fullName>
    </recommendedName>
</protein>
<reference evidence="9" key="1">
    <citation type="submission" date="2021-01" db="EMBL/GenBank/DDBJ databases">
        <authorList>
            <consortium name="Genoscope - CEA"/>
            <person name="William W."/>
        </authorList>
    </citation>
    <scope>NUCLEOTIDE SEQUENCE</scope>
</reference>
<evidence type="ECO:0000256" key="1">
    <source>
        <dbReference type="ARBA" id="ARBA00004123"/>
    </source>
</evidence>
<dbReference type="Pfam" id="PF16134">
    <property type="entry name" value="THOC2_N"/>
    <property type="match status" value="1"/>
</dbReference>
<evidence type="ECO:0000256" key="5">
    <source>
        <dbReference type="SAM" id="MobiDB-lite"/>
    </source>
</evidence>
<dbReference type="InterPro" id="IPR021418">
    <property type="entry name" value="THO_THOC2_C"/>
</dbReference>